<accession>W2N2Y7</accession>
<gene>
    <name evidence="6" type="ORF">L914_11525</name>
</gene>
<keyword evidence="3 5" id="KW-0964">Secreted</keyword>
<reference evidence="6" key="1">
    <citation type="submission" date="2013-11" db="EMBL/GenBank/DDBJ databases">
        <title>The Genome Sequence of Phytophthora parasitica IAC_01/95.</title>
        <authorList>
            <consortium name="The Broad Institute Genomics Platform"/>
            <person name="Russ C."/>
            <person name="Tyler B."/>
            <person name="Panabieres F."/>
            <person name="Shan W."/>
            <person name="Tripathy S."/>
            <person name="Grunwald N."/>
            <person name="Machado M."/>
            <person name="Johnson C.S."/>
            <person name="Arredondo F."/>
            <person name="Hong C."/>
            <person name="Coffey M."/>
            <person name="Young S.K."/>
            <person name="Zeng Q."/>
            <person name="Gargeya S."/>
            <person name="Fitzgerald M."/>
            <person name="Abouelleil A."/>
            <person name="Alvarado L."/>
            <person name="Chapman S.B."/>
            <person name="Gainer-Dewar J."/>
            <person name="Goldberg J."/>
            <person name="Griggs A."/>
            <person name="Gujja S."/>
            <person name="Hansen M."/>
            <person name="Howarth C."/>
            <person name="Imamovic A."/>
            <person name="Ireland A."/>
            <person name="Larimer J."/>
            <person name="McCowan C."/>
            <person name="Murphy C."/>
            <person name="Pearson M."/>
            <person name="Poon T.W."/>
            <person name="Priest M."/>
            <person name="Roberts A."/>
            <person name="Saif S."/>
            <person name="Shea T."/>
            <person name="Sykes S."/>
            <person name="Wortman J."/>
            <person name="Nusbaum C."/>
            <person name="Birren B."/>
        </authorList>
    </citation>
    <scope>NUCLEOTIDE SEQUENCE [LARGE SCALE GENOMIC DNA]</scope>
    <source>
        <strain evidence="6">IAC_01/95</strain>
    </source>
</reference>
<name>W2N2Y7_PHYNI</name>
<comment type="subcellular location">
    <subcellularLocation>
        <location evidence="1 5">Secreted</location>
    </subcellularLocation>
</comment>
<dbReference type="AlphaFoldDB" id="W2N2Y7"/>
<comment type="domain">
    <text evidence="5">The RxLR-dEER motif acts to carry the protein into the host cell cytoplasm through binding to cell surface phosphatidylinositol-3-phosphate.</text>
</comment>
<keyword evidence="4" id="KW-0732">Signal</keyword>
<dbReference type="Proteomes" id="UP000054532">
    <property type="component" value="Unassembled WGS sequence"/>
</dbReference>
<evidence type="ECO:0000256" key="4">
    <source>
        <dbReference type="ARBA" id="ARBA00022729"/>
    </source>
</evidence>
<protein>
    <recommendedName>
        <fullName evidence="5">RxLR effector protein</fullName>
    </recommendedName>
</protein>
<comment type="similarity">
    <text evidence="2 5">Belongs to the RxLR effector family.</text>
</comment>
<evidence type="ECO:0000256" key="2">
    <source>
        <dbReference type="ARBA" id="ARBA00010400"/>
    </source>
</evidence>
<evidence type="ECO:0000256" key="1">
    <source>
        <dbReference type="ARBA" id="ARBA00004613"/>
    </source>
</evidence>
<dbReference type="Pfam" id="PF16810">
    <property type="entry name" value="RXLR"/>
    <property type="match status" value="1"/>
</dbReference>
<dbReference type="EMBL" id="KI693701">
    <property type="protein sequence ID" value="ETM42895.1"/>
    <property type="molecule type" value="Genomic_DNA"/>
</dbReference>
<evidence type="ECO:0000256" key="5">
    <source>
        <dbReference type="RuleBase" id="RU367124"/>
    </source>
</evidence>
<dbReference type="InterPro" id="IPR031825">
    <property type="entry name" value="RXLR"/>
</dbReference>
<organism evidence="6">
    <name type="scientific">Phytophthora nicotianae</name>
    <name type="common">Potato buckeye rot agent</name>
    <name type="synonym">Phytophthora parasitica</name>
    <dbReference type="NCBI Taxonomy" id="4792"/>
    <lineage>
        <taxon>Eukaryota</taxon>
        <taxon>Sar</taxon>
        <taxon>Stramenopiles</taxon>
        <taxon>Oomycota</taxon>
        <taxon>Peronosporomycetes</taxon>
        <taxon>Peronosporales</taxon>
        <taxon>Peronosporaceae</taxon>
        <taxon>Phytophthora</taxon>
    </lineage>
</organism>
<proteinExistence type="inferred from homology"/>
<evidence type="ECO:0000313" key="6">
    <source>
        <dbReference type="EMBL" id="ETM42895.1"/>
    </source>
</evidence>
<evidence type="ECO:0000256" key="3">
    <source>
        <dbReference type="ARBA" id="ARBA00022525"/>
    </source>
</evidence>
<sequence length="164" mass="18695">MANSFWNLLPCAQVNNYARLSRPSMRAFFTILVAGAALLASSEALLLTTESVQPQITQLDKNTQLDKRFLRVGTPVDAVNNEERTWARINGIDLTKPQAKEWLQDWVSQGKSMKYVAQQMGLYNLKEADMLRHINFEALRKFVRMDFKARTGRKLPKGGETISF</sequence>
<comment type="function">
    <text evidence="5">Effector that suppresses plant defense responses during pathogen infection.</text>
</comment>